<evidence type="ECO:0000256" key="1">
    <source>
        <dbReference type="SAM" id="MobiDB-lite"/>
    </source>
</evidence>
<evidence type="ECO:0000313" key="3">
    <source>
        <dbReference type="Proteomes" id="UP000253318"/>
    </source>
</evidence>
<comment type="caution">
    <text evidence="2">The sequence shown here is derived from an EMBL/GenBank/DDBJ whole genome shotgun (WGS) entry which is preliminary data.</text>
</comment>
<proteinExistence type="predicted"/>
<evidence type="ECO:0000313" key="2">
    <source>
        <dbReference type="EMBL" id="RCV56564.1"/>
    </source>
</evidence>
<dbReference type="Proteomes" id="UP000253318">
    <property type="component" value="Unassembled WGS sequence"/>
</dbReference>
<feature type="compositionally biased region" description="Low complexity" evidence="1">
    <location>
        <begin position="11"/>
        <end position="22"/>
    </location>
</feature>
<accession>A0A368T3I9</accession>
<dbReference type="AlphaFoldDB" id="A0A368T3I9"/>
<sequence>MRDDEPSHLLAPDAAAPDGVVDAGDRPSAERVRALVGEGRPVLVRCRPRPDPAADAAETVALVAVYAWLGVRYFATGHPRQVRQALDMVASVQGHRPPAVARRGLA</sequence>
<name>A0A368T3I9_9ACTN</name>
<dbReference type="OrthoDB" id="3436698at2"/>
<keyword evidence="3" id="KW-1185">Reference proteome</keyword>
<feature type="region of interest" description="Disordered" evidence="1">
    <location>
        <begin position="1"/>
        <end position="27"/>
    </location>
</feature>
<reference evidence="2 3" key="1">
    <citation type="submission" date="2018-04" db="EMBL/GenBank/DDBJ databases">
        <title>Novel actinobacteria from marine sediment.</title>
        <authorList>
            <person name="Ng Z.Y."/>
            <person name="Tan G.Y.A."/>
        </authorList>
    </citation>
    <scope>NUCLEOTIDE SEQUENCE [LARGE SCALE GENOMIC DNA]</scope>
    <source>
        <strain evidence="2 3">TPS81</strain>
    </source>
</reference>
<protein>
    <submittedName>
        <fullName evidence="2">Uncharacterized protein</fullName>
    </submittedName>
</protein>
<dbReference type="EMBL" id="QEIN01000127">
    <property type="protein sequence ID" value="RCV56564.1"/>
    <property type="molecule type" value="Genomic_DNA"/>
</dbReference>
<gene>
    <name evidence="2" type="ORF">DEF24_16515</name>
</gene>
<organism evidence="2 3">
    <name type="scientific">Marinitenerispora sediminis</name>
    <dbReference type="NCBI Taxonomy" id="1931232"/>
    <lineage>
        <taxon>Bacteria</taxon>
        <taxon>Bacillati</taxon>
        <taxon>Actinomycetota</taxon>
        <taxon>Actinomycetes</taxon>
        <taxon>Streptosporangiales</taxon>
        <taxon>Nocardiopsidaceae</taxon>
        <taxon>Marinitenerispora</taxon>
    </lineage>
</organism>
<dbReference type="RefSeq" id="WP_114397390.1">
    <property type="nucleotide sequence ID" value="NZ_QEIM01000035.1"/>
</dbReference>